<accession>A0A3N5ANP8</accession>
<gene>
    <name evidence="1" type="ORF">EDD75_0800</name>
</gene>
<name>A0A3N5ANP8_9THEO</name>
<evidence type="ECO:0000313" key="1">
    <source>
        <dbReference type="EMBL" id="RPF46563.1"/>
    </source>
</evidence>
<dbReference type="EMBL" id="RKRE01000002">
    <property type="protein sequence ID" value="RPF46563.1"/>
    <property type="molecule type" value="Genomic_DNA"/>
</dbReference>
<keyword evidence="2" id="KW-1185">Reference proteome</keyword>
<dbReference type="CDD" id="cd10912">
    <property type="entry name" value="PIN_YacP-like"/>
    <property type="match status" value="1"/>
</dbReference>
<dbReference type="OrthoDB" id="9792160at2"/>
<evidence type="ECO:0000313" key="2">
    <source>
        <dbReference type="Proteomes" id="UP000282654"/>
    </source>
</evidence>
<dbReference type="Proteomes" id="UP000282654">
    <property type="component" value="Unassembled WGS sequence"/>
</dbReference>
<dbReference type="Pfam" id="PF05991">
    <property type="entry name" value="NYN_YacP"/>
    <property type="match status" value="1"/>
</dbReference>
<organism evidence="1 2">
    <name type="scientific">Thermodesulfitimonas autotrophica</name>
    <dbReference type="NCBI Taxonomy" id="1894989"/>
    <lineage>
        <taxon>Bacteria</taxon>
        <taxon>Bacillati</taxon>
        <taxon>Bacillota</taxon>
        <taxon>Clostridia</taxon>
        <taxon>Thermoanaerobacterales</taxon>
        <taxon>Thermoanaerobacteraceae</taxon>
        <taxon>Thermodesulfitimonas</taxon>
    </lineage>
</organism>
<dbReference type="InterPro" id="IPR010298">
    <property type="entry name" value="YacP-like"/>
</dbReference>
<sequence length="169" mass="19231">MRELTIVDGYNLIFTQGLDREVTDLAHARERLVNLLGQYAALTGTEIILVFDAYRVKGGRENATRQDGITVIFTAAGETADTVIERLSAHLINRYTVSVVTADWPEQRMVIGHGALRIPPRAFYQQVAEVIKRHQESIPTVPRPAESYLEERLTEEIRNALENWRRSKD</sequence>
<dbReference type="PANTHER" id="PTHR34547:SF1">
    <property type="entry name" value="YACP-LIKE NYN DOMAIN PROTEIN"/>
    <property type="match status" value="1"/>
</dbReference>
<comment type="caution">
    <text evidence="1">The sequence shown here is derived from an EMBL/GenBank/DDBJ whole genome shotgun (WGS) entry which is preliminary data.</text>
</comment>
<evidence type="ECO:0008006" key="3">
    <source>
        <dbReference type="Google" id="ProtNLM"/>
    </source>
</evidence>
<proteinExistence type="predicted"/>
<protein>
    <recommendedName>
        <fullName evidence="3">RNA-binding protein with PIN domain</fullName>
    </recommendedName>
</protein>
<dbReference type="RefSeq" id="WP_123928440.1">
    <property type="nucleotide sequence ID" value="NZ_RKRE01000002.1"/>
</dbReference>
<dbReference type="PANTHER" id="PTHR34547">
    <property type="entry name" value="YACP-LIKE NYN DOMAIN PROTEIN"/>
    <property type="match status" value="1"/>
</dbReference>
<reference evidence="1 2" key="1">
    <citation type="submission" date="2018-11" db="EMBL/GenBank/DDBJ databases">
        <title>Genomic Encyclopedia of Type Strains, Phase IV (KMG-IV): sequencing the most valuable type-strain genomes for metagenomic binning, comparative biology and taxonomic classification.</title>
        <authorList>
            <person name="Goeker M."/>
        </authorList>
    </citation>
    <scope>NUCLEOTIDE SEQUENCE [LARGE SCALE GENOMIC DNA]</scope>
    <source>
        <strain evidence="1 2">DSM 102936</strain>
    </source>
</reference>
<dbReference type="AlphaFoldDB" id="A0A3N5ANP8"/>